<feature type="compositionally biased region" description="Basic residues" evidence="1">
    <location>
        <begin position="54"/>
        <end position="73"/>
    </location>
</feature>
<name>A0A9P7BYT9_RHIOR</name>
<proteinExistence type="predicted"/>
<protein>
    <submittedName>
        <fullName evidence="2">Uncharacterized protein</fullName>
    </submittedName>
</protein>
<feature type="region of interest" description="Disordered" evidence="1">
    <location>
        <begin position="37"/>
        <end position="94"/>
    </location>
</feature>
<evidence type="ECO:0000256" key="1">
    <source>
        <dbReference type="SAM" id="MobiDB-lite"/>
    </source>
</evidence>
<dbReference type="AlphaFoldDB" id="A0A9P7BYT9"/>
<dbReference type="Proteomes" id="UP000717996">
    <property type="component" value="Unassembled WGS sequence"/>
</dbReference>
<sequence>MVQGAGCVFRSAALHHDESLFPDVAYADSGDARRPLSGRWRRAIGPGRLGQHERQRRRRGGGCRRDHRRRTQRLRAAAARRTADADSATHSRAA</sequence>
<gene>
    <name evidence="2" type="ORF">G6F51_014671</name>
</gene>
<accession>A0A9P7BYT9</accession>
<feature type="compositionally biased region" description="Basic and acidic residues" evidence="1">
    <location>
        <begin position="81"/>
        <end position="94"/>
    </location>
</feature>
<evidence type="ECO:0000313" key="3">
    <source>
        <dbReference type="Proteomes" id="UP000717996"/>
    </source>
</evidence>
<organism evidence="2 3">
    <name type="scientific">Rhizopus oryzae</name>
    <name type="common">Mucormycosis agent</name>
    <name type="synonym">Rhizopus arrhizus var. delemar</name>
    <dbReference type="NCBI Taxonomy" id="64495"/>
    <lineage>
        <taxon>Eukaryota</taxon>
        <taxon>Fungi</taxon>
        <taxon>Fungi incertae sedis</taxon>
        <taxon>Mucoromycota</taxon>
        <taxon>Mucoromycotina</taxon>
        <taxon>Mucoromycetes</taxon>
        <taxon>Mucorales</taxon>
        <taxon>Mucorineae</taxon>
        <taxon>Rhizopodaceae</taxon>
        <taxon>Rhizopus</taxon>
    </lineage>
</organism>
<comment type="caution">
    <text evidence="2">The sequence shown here is derived from an EMBL/GenBank/DDBJ whole genome shotgun (WGS) entry which is preliminary data.</text>
</comment>
<dbReference type="EMBL" id="JAANIT010014082">
    <property type="protein sequence ID" value="KAG1521564.1"/>
    <property type="molecule type" value="Genomic_DNA"/>
</dbReference>
<evidence type="ECO:0000313" key="2">
    <source>
        <dbReference type="EMBL" id="KAG1521564.1"/>
    </source>
</evidence>
<reference evidence="2" key="1">
    <citation type="journal article" date="2020" name="Microb. Genom.">
        <title>Genetic diversity of clinical and environmental Mucorales isolates obtained from an investigation of mucormycosis cases among solid organ transplant recipients.</title>
        <authorList>
            <person name="Nguyen M.H."/>
            <person name="Kaul D."/>
            <person name="Muto C."/>
            <person name="Cheng S.J."/>
            <person name="Richter R.A."/>
            <person name="Bruno V.M."/>
            <person name="Liu G."/>
            <person name="Beyhan S."/>
            <person name="Sundermann A.J."/>
            <person name="Mounaud S."/>
            <person name="Pasculle A.W."/>
            <person name="Nierman W.C."/>
            <person name="Driscoll E."/>
            <person name="Cumbie R."/>
            <person name="Clancy C.J."/>
            <person name="Dupont C.L."/>
        </authorList>
    </citation>
    <scope>NUCLEOTIDE SEQUENCE</scope>
    <source>
        <strain evidence="2">GL16</strain>
    </source>
</reference>